<dbReference type="RefSeq" id="XP_004341208.1">
    <property type="nucleotide sequence ID" value="XM_004341160.1"/>
</dbReference>
<dbReference type="Proteomes" id="UP000011083">
    <property type="component" value="Unassembled WGS sequence"/>
</dbReference>
<gene>
    <name evidence="2" type="ORF">ACA1_336100</name>
</gene>
<evidence type="ECO:0000313" key="2">
    <source>
        <dbReference type="EMBL" id="ELR19137.1"/>
    </source>
</evidence>
<organism evidence="2 3">
    <name type="scientific">Acanthamoeba castellanii (strain ATCC 30010 / Neff)</name>
    <dbReference type="NCBI Taxonomy" id="1257118"/>
    <lineage>
        <taxon>Eukaryota</taxon>
        <taxon>Amoebozoa</taxon>
        <taxon>Discosea</taxon>
        <taxon>Longamoebia</taxon>
        <taxon>Centramoebida</taxon>
        <taxon>Acanthamoebidae</taxon>
        <taxon>Acanthamoeba</taxon>
    </lineage>
</organism>
<sequence>MEPMRRSLRRRWGLSPHKVGELIAKATADWRLYKIDVELHLRGCGAGGRWELVEVVPVPSTSLLVRRAFHSNNTGKWHAGQHGAPRHPLDPSRAPRRGNGCGEGGGSILFEELLEIAKLVRKRELARHELRMSGGDEPHERRRKTAPCIAKDMRGTVKEVLGVVHSMHGLVEGEPAALWLARMDSDQALIERVLNLQSEGHDSAQ</sequence>
<reference evidence="2 3" key="1">
    <citation type="journal article" date="2013" name="Genome Biol.">
        <title>Genome of Acanthamoeba castellanii highlights extensive lateral gene transfer and early evolution of tyrosine kinase signaling.</title>
        <authorList>
            <person name="Clarke M."/>
            <person name="Lohan A.J."/>
            <person name="Liu B."/>
            <person name="Lagkouvardos I."/>
            <person name="Roy S."/>
            <person name="Zafar N."/>
            <person name="Bertelli C."/>
            <person name="Schilde C."/>
            <person name="Kianianmomeni A."/>
            <person name="Burglin T.R."/>
            <person name="Frech C."/>
            <person name="Turcotte B."/>
            <person name="Kopec K.O."/>
            <person name="Synnott J.M."/>
            <person name="Choo C."/>
            <person name="Paponov I."/>
            <person name="Finkler A."/>
            <person name="Soon Heng Tan C."/>
            <person name="Hutchins A.P."/>
            <person name="Weinmeier T."/>
            <person name="Rattei T."/>
            <person name="Chu J.S."/>
            <person name="Gimenez G."/>
            <person name="Irimia M."/>
            <person name="Rigden D.J."/>
            <person name="Fitzpatrick D.A."/>
            <person name="Lorenzo-Morales J."/>
            <person name="Bateman A."/>
            <person name="Chiu C.H."/>
            <person name="Tang P."/>
            <person name="Hegemann P."/>
            <person name="Fromm H."/>
            <person name="Raoult D."/>
            <person name="Greub G."/>
            <person name="Miranda-Saavedra D."/>
            <person name="Chen N."/>
            <person name="Nash P."/>
            <person name="Ginger M.L."/>
            <person name="Horn M."/>
            <person name="Schaap P."/>
            <person name="Caler L."/>
            <person name="Loftus B."/>
        </authorList>
    </citation>
    <scope>NUCLEOTIDE SEQUENCE [LARGE SCALE GENOMIC DNA]</scope>
    <source>
        <strain evidence="2 3">Neff</strain>
    </source>
</reference>
<dbReference type="KEGG" id="acan:ACA1_336100"/>
<dbReference type="AlphaFoldDB" id="L8H1R0"/>
<accession>L8H1R0</accession>
<name>L8H1R0_ACACF</name>
<protein>
    <submittedName>
        <fullName evidence="2">Ribosomal protein L12, putative</fullName>
    </submittedName>
</protein>
<evidence type="ECO:0000313" key="3">
    <source>
        <dbReference type="Proteomes" id="UP000011083"/>
    </source>
</evidence>
<keyword evidence="3" id="KW-1185">Reference proteome</keyword>
<evidence type="ECO:0000256" key="1">
    <source>
        <dbReference type="SAM" id="MobiDB-lite"/>
    </source>
</evidence>
<dbReference type="VEuPathDB" id="AmoebaDB:ACA1_336100"/>
<keyword evidence="2" id="KW-0687">Ribonucleoprotein</keyword>
<dbReference type="STRING" id="1257118.L8H1R0"/>
<dbReference type="EMBL" id="KB007936">
    <property type="protein sequence ID" value="ELR19137.1"/>
    <property type="molecule type" value="Genomic_DNA"/>
</dbReference>
<keyword evidence="2" id="KW-0689">Ribosomal protein</keyword>
<dbReference type="GO" id="GO:0005840">
    <property type="term" value="C:ribosome"/>
    <property type="evidence" value="ECO:0007669"/>
    <property type="project" value="UniProtKB-KW"/>
</dbReference>
<feature type="region of interest" description="Disordered" evidence="1">
    <location>
        <begin position="74"/>
        <end position="101"/>
    </location>
</feature>
<proteinExistence type="predicted"/>
<dbReference type="GeneID" id="14919942"/>